<evidence type="ECO:0000313" key="6">
    <source>
        <dbReference type="Proteomes" id="UP000095751"/>
    </source>
</evidence>
<dbReference type="PROSITE" id="PS50072">
    <property type="entry name" value="CSA_PPIASE_2"/>
    <property type="match status" value="1"/>
</dbReference>
<feature type="domain" description="PPIase cyclophilin-type" evidence="4">
    <location>
        <begin position="1"/>
        <end position="147"/>
    </location>
</feature>
<evidence type="ECO:0000256" key="2">
    <source>
        <dbReference type="ARBA" id="ARBA00023110"/>
    </source>
</evidence>
<feature type="non-terminal residue" evidence="5">
    <location>
        <position position="1"/>
    </location>
</feature>
<organism evidence="5 6">
    <name type="scientific">Fragilariopsis cylindrus CCMP1102</name>
    <dbReference type="NCBI Taxonomy" id="635003"/>
    <lineage>
        <taxon>Eukaryota</taxon>
        <taxon>Sar</taxon>
        <taxon>Stramenopiles</taxon>
        <taxon>Ochrophyta</taxon>
        <taxon>Bacillariophyta</taxon>
        <taxon>Bacillariophyceae</taxon>
        <taxon>Bacillariophycidae</taxon>
        <taxon>Bacillariales</taxon>
        <taxon>Bacillariaceae</taxon>
        <taxon>Fragilariopsis</taxon>
    </lineage>
</organism>
<dbReference type="EC" id="5.2.1.8" evidence="1"/>
<feature type="non-terminal residue" evidence="5">
    <location>
        <position position="166"/>
    </location>
</feature>
<dbReference type="InParanoid" id="A0A1E7EZA3"/>
<accession>A0A1E7EZA3</accession>
<keyword evidence="6" id="KW-1185">Reference proteome</keyword>
<dbReference type="InterPro" id="IPR002130">
    <property type="entry name" value="Cyclophilin-type_PPIase_dom"/>
</dbReference>
<dbReference type="OrthoDB" id="423037at2759"/>
<evidence type="ECO:0000313" key="5">
    <source>
        <dbReference type="EMBL" id="OEU10883.1"/>
    </source>
</evidence>
<dbReference type="PANTHER" id="PTHR43246">
    <property type="entry name" value="PEPTIDYL-PROLYL CIS-TRANS ISOMERASE CYP38, CHLOROPLASTIC"/>
    <property type="match status" value="1"/>
</dbReference>
<dbReference type="KEGG" id="fcy:FRACYDRAFT_162473"/>
<dbReference type="Gene3D" id="2.40.100.10">
    <property type="entry name" value="Cyclophilin-like"/>
    <property type="match status" value="1"/>
</dbReference>
<name>A0A1E7EZA3_9STRA</name>
<dbReference type="InterPro" id="IPR044665">
    <property type="entry name" value="E_coli_cyclophilin_A-like"/>
</dbReference>
<protein>
    <recommendedName>
        <fullName evidence="1">peptidylprolyl isomerase</fullName>
        <ecNumber evidence="1">5.2.1.8</ecNumber>
    </recommendedName>
</protein>
<evidence type="ECO:0000256" key="1">
    <source>
        <dbReference type="ARBA" id="ARBA00013194"/>
    </source>
</evidence>
<proteinExistence type="predicted"/>
<dbReference type="Pfam" id="PF00160">
    <property type="entry name" value="Pro_isomerase"/>
    <property type="match status" value="1"/>
</dbReference>
<dbReference type="Proteomes" id="UP000095751">
    <property type="component" value="Unassembled WGS sequence"/>
</dbReference>
<reference evidence="5 6" key="1">
    <citation type="submission" date="2016-09" db="EMBL/GenBank/DDBJ databases">
        <title>Extensive genetic diversity and differential bi-allelic expression allows diatom success in the polar Southern Ocean.</title>
        <authorList>
            <consortium name="DOE Joint Genome Institute"/>
            <person name="Mock T."/>
            <person name="Otillar R.P."/>
            <person name="Strauss J."/>
            <person name="Dupont C."/>
            <person name="Frickenhaus S."/>
            <person name="Maumus F."/>
            <person name="Mcmullan M."/>
            <person name="Sanges R."/>
            <person name="Schmutz J."/>
            <person name="Toseland A."/>
            <person name="Valas R."/>
            <person name="Veluchamy A."/>
            <person name="Ward B.J."/>
            <person name="Allen A."/>
            <person name="Barry K."/>
            <person name="Falciatore A."/>
            <person name="Ferrante M."/>
            <person name="Fortunato A.E."/>
            <person name="Gloeckner G."/>
            <person name="Gruber A."/>
            <person name="Hipkin R."/>
            <person name="Janech M."/>
            <person name="Kroth P."/>
            <person name="Leese F."/>
            <person name="Lindquist E."/>
            <person name="Lyon B.R."/>
            <person name="Martin J."/>
            <person name="Mayer C."/>
            <person name="Parker M."/>
            <person name="Quesneville H."/>
            <person name="Raymond J."/>
            <person name="Uhlig C."/>
            <person name="Valentin K.U."/>
            <person name="Worden A.Z."/>
            <person name="Armbrust E.V."/>
            <person name="Bowler C."/>
            <person name="Green B."/>
            <person name="Moulton V."/>
            <person name="Van Oosterhout C."/>
            <person name="Grigoriev I."/>
        </authorList>
    </citation>
    <scope>NUCLEOTIDE SEQUENCE [LARGE SCALE GENOMIC DNA]</scope>
    <source>
        <strain evidence="5 6">CCMP1102</strain>
    </source>
</reference>
<sequence>GMVTILVNRTWAPIGADRFYSLVKDNYYNCAAFFRVIPDFIIQWGIASNPEETEKWSTSIDDDPTQSGISNIVGTVTFAKTSAPNSRTTQIFVNYVDNSFLDNQGFVPFGKVVKGMDILTTRKTTTGGMYIPNPVPDQNVYRMNGNEWILENYPDIDIIKGSKISS</sequence>
<evidence type="ECO:0000259" key="4">
    <source>
        <dbReference type="PROSITE" id="PS50072"/>
    </source>
</evidence>
<keyword evidence="3" id="KW-0413">Isomerase</keyword>
<dbReference type="EMBL" id="KV784370">
    <property type="protein sequence ID" value="OEU10883.1"/>
    <property type="molecule type" value="Genomic_DNA"/>
</dbReference>
<dbReference type="InterPro" id="IPR029000">
    <property type="entry name" value="Cyclophilin-like_dom_sf"/>
</dbReference>
<gene>
    <name evidence="5" type="ORF">FRACYDRAFT_162473</name>
</gene>
<evidence type="ECO:0000256" key="3">
    <source>
        <dbReference type="ARBA" id="ARBA00023235"/>
    </source>
</evidence>
<dbReference type="GO" id="GO:0003755">
    <property type="term" value="F:peptidyl-prolyl cis-trans isomerase activity"/>
    <property type="evidence" value="ECO:0007669"/>
    <property type="project" value="UniProtKB-KW"/>
</dbReference>
<dbReference type="SUPFAM" id="SSF50891">
    <property type="entry name" value="Cyclophilin-like"/>
    <property type="match status" value="1"/>
</dbReference>
<dbReference type="AlphaFoldDB" id="A0A1E7EZA3"/>
<keyword evidence="2" id="KW-0697">Rotamase</keyword>